<gene>
    <name evidence="2" type="ORF">WMG39_18015</name>
</gene>
<dbReference type="RefSeq" id="WP_340522024.1">
    <property type="nucleotide sequence ID" value="NZ_JBBLXS010000251.1"/>
</dbReference>
<comment type="caution">
    <text evidence="2">The sequence shown here is derived from an EMBL/GenBank/DDBJ whole genome shotgun (WGS) entry which is preliminary data.</text>
</comment>
<proteinExistence type="predicted"/>
<evidence type="ECO:0000313" key="3">
    <source>
        <dbReference type="Proteomes" id="UP001384579"/>
    </source>
</evidence>
<sequence>MKKLILLTGMLLMMMVKTAFASPVAPKVETMDRIATSEIRETIEKPTNDVAAPQIEPIKPMSTSEIRETIKKSTTYIFEGIKGRELTLSLWAGELSAELYTPSGENLGTLDKRDNQWVGKLPESGIYRVRAIPKRETSSFVLERDFSAKWTYRPDRVIPIAFGDKEGKIQLKMSGYQVQPLTIEAKRGQTMRVTASNKNLDVAIESPSGILLDQGEGQTFAQLPESGVYRVLVVANRPIKPAIKVSLQ</sequence>
<name>A0ABU8YQU8_9CYAN</name>
<dbReference type="Gene3D" id="2.60.120.380">
    <property type="match status" value="2"/>
</dbReference>
<accession>A0ABU8YQU8</accession>
<dbReference type="EMBL" id="JBBLXS010000251">
    <property type="protein sequence ID" value="MEK0186733.1"/>
    <property type="molecule type" value="Genomic_DNA"/>
</dbReference>
<feature type="chain" id="PRO_5045452612" evidence="1">
    <location>
        <begin position="22"/>
        <end position="248"/>
    </location>
</feature>
<evidence type="ECO:0000313" key="2">
    <source>
        <dbReference type="EMBL" id="MEK0186733.1"/>
    </source>
</evidence>
<dbReference type="Proteomes" id="UP001384579">
    <property type="component" value="Unassembled WGS sequence"/>
</dbReference>
<protein>
    <submittedName>
        <fullName evidence="2">Uncharacterized protein</fullName>
    </submittedName>
</protein>
<reference evidence="2 3" key="1">
    <citation type="journal article" date="2020" name="Harmful Algae">
        <title>Molecular and morphological characterization of a novel dihydroanatoxin-a producing Microcoleus species (cyanobacteria) from the Russian River, California, USA.</title>
        <authorList>
            <person name="Conklin K.Y."/>
            <person name="Stancheva R."/>
            <person name="Otten T.G."/>
            <person name="Fadness R."/>
            <person name="Boyer G.L."/>
            <person name="Read B."/>
            <person name="Zhang X."/>
            <person name="Sheath R.G."/>
        </authorList>
    </citation>
    <scope>NUCLEOTIDE SEQUENCE [LARGE SCALE GENOMIC DNA]</scope>
    <source>
        <strain evidence="2 3">PTRS2</strain>
    </source>
</reference>
<feature type="signal peptide" evidence="1">
    <location>
        <begin position="1"/>
        <end position="21"/>
    </location>
</feature>
<evidence type="ECO:0000256" key="1">
    <source>
        <dbReference type="SAM" id="SignalP"/>
    </source>
</evidence>
<organism evidence="2 3">
    <name type="scientific">Microcoleus anatoxicus PTRS2</name>
    <dbReference type="NCBI Taxonomy" id="2705321"/>
    <lineage>
        <taxon>Bacteria</taxon>
        <taxon>Bacillati</taxon>
        <taxon>Cyanobacteriota</taxon>
        <taxon>Cyanophyceae</taxon>
        <taxon>Oscillatoriophycideae</taxon>
        <taxon>Oscillatoriales</taxon>
        <taxon>Microcoleaceae</taxon>
        <taxon>Microcoleus</taxon>
        <taxon>Microcoleus anatoxicus</taxon>
    </lineage>
</organism>
<keyword evidence="3" id="KW-1185">Reference proteome</keyword>
<keyword evidence="1" id="KW-0732">Signal</keyword>